<evidence type="ECO:0000256" key="9">
    <source>
        <dbReference type="ARBA" id="ARBA00023136"/>
    </source>
</evidence>
<keyword evidence="3 10" id="KW-0813">Transport</keyword>
<evidence type="ECO:0000313" key="13">
    <source>
        <dbReference type="EnsemblMetazoa" id="RPRC017718-PA"/>
    </source>
</evidence>
<evidence type="ECO:0000256" key="5">
    <source>
        <dbReference type="ARBA" id="ARBA00022801"/>
    </source>
</evidence>
<feature type="transmembrane region" description="Helical" evidence="10">
    <location>
        <begin position="849"/>
        <end position="868"/>
    </location>
</feature>
<evidence type="ECO:0000256" key="4">
    <source>
        <dbReference type="ARBA" id="ARBA00022692"/>
    </source>
</evidence>
<feature type="transmembrane region" description="Helical" evidence="10">
    <location>
        <begin position="903"/>
        <end position="924"/>
    </location>
</feature>
<proteinExistence type="inferred from homology"/>
<feature type="transmembrane region" description="Helical" evidence="10">
    <location>
        <begin position="735"/>
        <end position="765"/>
    </location>
</feature>
<dbReference type="InterPro" id="IPR039529">
    <property type="entry name" value="PGAP1/BST1"/>
</dbReference>
<evidence type="ECO:0000256" key="10">
    <source>
        <dbReference type="RuleBase" id="RU365011"/>
    </source>
</evidence>
<feature type="compositionally biased region" description="Acidic residues" evidence="11">
    <location>
        <begin position="976"/>
        <end position="998"/>
    </location>
</feature>
<comment type="subcellular location">
    <subcellularLocation>
        <location evidence="1">Endoplasmic reticulum membrane</location>
        <topology evidence="1">Multi-pass membrane protein</topology>
    </subcellularLocation>
</comment>
<feature type="region of interest" description="Disordered" evidence="11">
    <location>
        <begin position="966"/>
        <end position="1033"/>
    </location>
</feature>
<feature type="compositionally biased region" description="Basic and acidic residues" evidence="11">
    <location>
        <begin position="999"/>
        <end position="1013"/>
    </location>
</feature>
<dbReference type="PANTHER" id="PTHR15495">
    <property type="entry name" value="NEGATIVE REGULATOR OF VESICLE FORMATION-RELATED"/>
    <property type="match status" value="1"/>
</dbReference>
<evidence type="ECO:0000256" key="3">
    <source>
        <dbReference type="ARBA" id="ARBA00022448"/>
    </source>
</evidence>
<dbReference type="InterPro" id="IPR012908">
    <property type="entry name" value="PGAP1-ab_dom-like"/>
</dbReference>
<dbReference type="Pfam" id="PF07819">
    <property type="entry name" value="PGAP1"/>
    <property type="match status" value="1"/>
</dbReference>
<dbReference type="GO" id="GO:0005789">
    <property type="term" value="C:endoplasmic reticulum membrane"/>
    <property type="evidence" value="ECO:0007669"/>
    <property type="project" value="UniProtKB-SubCell"/>
</dbReference>
<dbReference type="SUPFAM" id="SSF53474">
    <property type="entry name" value="alpha/beta-Hydrolases"/>
    <property type="match status" value="1"/>
</dbReference>
<dbReference type="EC" id="3.1.-.-" evidence="10"/>
<dbReference type="PANTHER" id="PTHR15495:SF7">
    <property type="entry name" value="GPI INOSITOL-DEACYLASE"/>
    <property type="match status" value="1"/>
</dbReference>
<keyword evidence="6 10" id="KW-0256">Endoplasmic reticulum</keyword>
<keyword evidence="8 10" id="KW-1133">Transmembrane helix</keyword>
<dbReference type="Proteomes" id="UP000015103">
    <property type="component" value="Unassembled WGS sequence"/>
</dbReference>
<dbReference type="Gene3D" id="3.40.50.1820">
    <property type="entry name" value="alpha/beta hydrolase"/>
    <property type="match status" value="1"/>
</dbReference>
<dbReference type="GeneID" id="141450432"/>
<keyword evidence="7 10" id="KW-0653">Protein transport</keyword>
<keyword evidence="14" id="KW-1185">Reference proteome</keyword>
<feature type="transmembrane region" description="Helical" evidence="10">
    <location>
        <begin position="812"/>
        <end position="837"/>
    </location>
</feature>
<evidence type="ECO:0000256" key="6">
    <source>
        <dbReference type="ARBA" id="ARBA00022824"/>
    </source>
</evidence>
<evidence type="ECO:0000256" key="1">
    <source>
        <dbReference type="ARBA" id="ARBA00004477"/>
    </source>
</evidence>
<protein>
    <recommendedName>
        <fullName evidence="10">GPI inositol-deacylase</fullName>
        <ecNumber evidence="10">3.1.-.-</ecNumber>
    </recommendedName>
</protein>
<dbReference type="EMBL" id="ACPB03000256">
    <property type="status" value="NOT_ANNOTATED_CDS"/>
    <property type="molecule type" value="Genomic_DNA"/>
</dbReference>
<feature type="transmembrane region" description="Helical" evidence="10">
    <location>
        <begin position="6"/>
        <end position="26"/>
    </location>
</feature>
<evidence type="ECO:0000313" key="14">
    <source>
        <dbReference type="Proteomes" id="UP000015103"/>
    </source>
</evidence>
<dbReference type="GO" id="GO:0050185">
    <property type="term" value="F:phosphatidylinositol deacylase activity"/>
    <property type="evidence" value="ECO:0007669"/>
    <property type="project" value="TreeGrafter"/>
</dbReference>
<feature type="domain" description="GPI inositol-deacylase PGAP1-like alpha/beta" evidence="12">
    <location>
        <begin position="80"/>
        <end position="292"/>
    </location>
</feature>
<feature type="transmembrane region" description="Helical" evidence="10">
    <location>
        <begin position="637"/>
        <end position="658"/>
    </location>
</feature>
<dbReference type="EnsemblMetazoa" id="RPRC017718-RA">
    <property type="protein sequence ID" value="RPRC017718-PA"/>
    <property type="gene ID" value="RPRC017718"/>
</dbReference>
<organism evidence="13 14">
    <name type="scientific">Rhodnius prolixus</name>
    <name type="common">Triatomid bug</name>
    <dbReference type="NCBI Taxonomy" id="13249"/>
    <lineage>
        <taxon>Eukaryota</taxon>
        <taxon>Metazoa</taxon>
        <taxon>Ecdysozoa</taxon>
        <taxon>Arthropoda</taxon>
        <taxon>Hexapoda</taxon>
        <taxon>Insecta</taxon>
        <taxon>Pterygota</taxon>
        <taxon>Neoptera</taxon>
        <taxon>Paraneoptera</taxon>
        <taxon>Hemiptera</taxon>
        <taxon>Heteroptera</taxon>
        <taxon>Panheteroptera</taxon>
        <taxon>Cimicomorpha</taxon>
        <taxon>Reduviidae</taxon>
        <taxon>Triatominae</taxon>
        <taxon>Rhodnius</taxon>
    </lineage>
</organism>
<dbReference type="GO" id="GO:0015031">
    <property type="term" value="P:protein transport"/>
    <property type="evidence" value="ECO:0007669"/>
    <property type="project" value="UniProtKB-KW"/>
</dbReference>
<dbReference type="AlphaFoldDB" id="A0A905QWP3"/>
<dbReference type="GO" id="GO:0006505">
    <property type="term" value="P:GPI anchor metabolic process"/>
    <property type="evidence" value="ECO:0007669"/>
    <property type="project" value="TreeGrafter"/>
</dbReference>
<feature type="compositionally biased region" description="Low complexity" evidence="11">
    <location>
        <begin position="1014"/>
        <end position="1026"/>
    </location>
</feature>
<evidence type="ECO:0000256" key="11">
    <source>
        <dbReference type="SAM" id="MobiDB-lite"/>
    </source>
</evidence>
<dbReference type="InterPro" id="IPR029058">
    <property type="entry name" value="AB_hydrolase_fold"/>
</dbReference>
<comment type="function">
    <text evidence="10">Involved in inositol deacylation of GPI-anchored proteins which plays important roles in the quality control and ER-associated degradation of GPI-anchored proteins.</text>
</comment>
<keyword evidence="9 10" id="KW-0472">Membrane</keyword>
<reference evidence="13" key="1">
    <citation type="submission" date="2022-10" db="UniProtKB">
        <authorList>
            <consortium name="EnsemblMetazoa"/>
        </authorList>
    </citation>
    <scope>IDENTIFICATION</scope>
</reference>
<sequence>METHLGFVLFSVIFVFIYLIGCYNFISNFEENRCNMTYMFEYPKLIKVSLPANVTNLYKKYGLYAYGEGRYIERVRDMKFSGIPVLFIPGNRGSPKQVRSLASISLRKAVGSRSLFHFDFFSVDLNEDYSGIFGGFLNDQTKFVVICIKKILSLYRPEFSTKSVILIGHSMGGVVAKGLFLEPEFNLDSVRIIITLAAPHSPALLLDPLLASYYERINHFWNNNTTIKTNLNLLSIGGGPRDLLVKSSLISTPHADISIITTAIPDVWMSVDHLCILWCKELILVIARALFDCVDLKSNLISEDAKLRQDVFKYHLIDRSGSKRYHPSHYPLEVPLWNGIRHTSNWYPMIGSHMVWSERHGVTLPTHLTISLATTSDSLAIHTQNHETKDWIFACVVDNSVNNMRVCKIGSNLSHKAKIAPNVGMKRKSALIDLSKLRKDGYTHVVVRTMPTSEYVQISLDLFKKKQRTLIGNANYFLGSTILKENEAGSLYYSIDIPGLQKIWQAHEITIESSNCSVPLLAEVNVKIPWSHEGVTNIISGSKGSVPVIVHSPKNNTDSSNVHVELLLNPQCVYKVRLDRSLSLSLAAVIAKHGINVFSLITVCLLLTLAYQLRELEEKGTCPILQVAMPQAAKPYVIIQASAITAAILQQASTYFTFIPPIDMKGQTGFMEFLIIPVFLYMTAFAFTYIIGSGFLLLVVFQGQAFNAVLLRFLNKFCLGLTWLSDYVISGANKVPIIVAAFMLSVAHSACGGLALSIGFCFYFFKMISLYEDFWEEIVYWPLRVFKTKLKEFKEKKKLDVPKFEVPPIKDISFHLTLLLLWAVVVAINIPTVLVWAKQYRYNTKLQPDPGFFTSFIMCICAGVLWQTDTPKTGLIMSKPLSHLIFLLSVLIMVYGQTSIYRISYVVALVFVLVALHQIIAPWFTPEEEIPELVEGSVEDFQIGSKVVEVLHNDKMSEAEIISDLSEFIPSKNDDEGAEEELEEGDREESEDEEQKDEEQEKNIINESVRGEETPSSEASSSSFEQISEKDIS</sequence>
<keyword evidence="5 10" id="KW-0378">Hydrolase</keyword>
<dbReference type="GO" id="GO:0006888">
    <property type="term" value="P:endoplasmic reticulum to Golgi vesicle-mediated transport"/>
    <property type="evidence" value="ECO:0007669"/>
    <property type="project" value="TreeGrafter"/>
</dbReference>
<evidence type="ECO:0000256" key="7">
    <source>
        <dbReference type="ARBA" id="ARBA00022927"/>
    </source>
</evidence>
<feature type="transmembrane region" description="Helical" evidence="10">
    <location>
        <begin position="584"/>
        <end position="611"/>
    </location>
</feature>
<dbReference type="Pfam" id="PF24660">
    <property type="entry name" value="PGAP1_3rd"/>
    <property type="match status" value="1"/>
</dbReference>
<name>A0A905QWP3_RHOPR</name>
<dbReference type="RefSeq" id="XP_073976977.1">
    <property type="nucleotide sequence ID" value="XM_074120876.1"/>
</dbReference>
<evidence type="ECO:0000256" key="8">
    <source>
        <dbReference type="ARBA" id="ARBA00022989"/>
    </source>
</evidence>
<evidence type="ECO:0000256" key="2">
    <source>
        <dbReference type="ARBA" id="ARBA00006931"/>
    </source>
</evidence>
<accession>A0A905QWP3</accession>
<comment type="similarity">
    <text evidence="2 10">Belongs to the GPI inositol-deacylase family.</text>
</comment>
<feature type="transmembrane region" description="Helical" evidence="10">
    <location>
        <begin position="880"/>
        <end position="896"/>
    </location>
</feature>
<keyword evidence="4 10" id="KW-0812">Transmembrane</keyword>
<evidence type="ECO:0000259" key="12">
    <source>
        <dbReference type="Pfam" id="PF07819"/>
    </source>
</evidence>